<dbReference type="InterPro" id="IPR001202">
    <property type="entry name" value="WW_dom"/>
</dbReference>
<dbReference type="Gene3D" id="2.30.30.40">
    <property type="entry name" value="SH3 Domains"/>
    <property type="match status" value="1"/>
</dbReference>
<dbReference type="Gene3D" id="2.30.29.30">
    <property type="entry name" value="Pleckstrin-homology domain (PH domain)/Phosphotyrosine-binding domain (PTB)"/>
    <property type="match status" value="1"/>
</dbReference>
<evidence type="ECO:0000256" key="2">
    <source>
        <dbReference type="ARBA" id="ARBA00022468"/>
    </source>
</evidence>
<dbReference type="PANTHER" id="PTHR23176:SF103">
    <property type="entry name" value="RHO GTPASE-ACTIVATING PROTEIN 9"/>
    <property type="match status" value="1"/>
</dbReference>
<dbReference type="EMBL" id="JAOTOJ010000002">
    <property type="protein sequence ID" value="KAK9407389.1"/>
    <property type="molecule type" value="Genomic_DNA"/>
</dbReference>
<dbReference type="SUPFAM" id="SSF48350">
    <property type="entry name" value="GTPase activation domain, GAP"/>
    <property type="match status" value="1"/>
</dbReference>
<evidence type="ECO:0000259" key="7">
    <source>
        <dbReference type="PROSITE" id="PS50238"/>
    </source>
</evidence>
<dbReference type="InterPro" id="IPR011993">
    <property type="entry name" value="PH-like_dom_sf"/>
</dbReference>
<accession>A0AAW1BYN2</accession>
<gene>
    <name evidence="8" type="ORF">NXF25_006163</name>
</gene>
<dbReference type="CDD" id="cd13233">
    <property type="entry name" value="PH_ARHGAP9-like"/>
    <property type="match status" value="1"/>
</dbReference>
<dbReference type="CDD" id="cd04403">
    <property type="entry name" value="RhoGAP_ARHGAP27_15_12_9"/>
    <property type="match status" value="1"/>
</dbReference>
<dbReference type="PANTHER" id="PTHR23176">
    <property type="entry name" value="RHO/RAC/CDC GTPASE-ACTIVATING PROTEIN"/>
    <property type="match status" value="1"/>
</dbReference>
<keyword evidence="2" id="KW-0343">GTPase activation</keyword>
<dbReference type="SUPFAM" id="SSF50044">
    <property type="entry name" value="SH3-domain"/>
    <property type="match status" value="1"/>
</dbReference>
<feature type="domain" description="Rho-GAP" evidence="7">
    <location>
        <begin position="563"/>
        <end position="770"/>
    </location>
</feature>
<dbReference type="InterPro" id="IPR050729">
    <property type="entry name" value="Rho-GAP"/>
</dbReference>
<reference evidence="8 9" key="1">
    <citation type="journal article" date="2024" name="Proc. Natl. Acad. Sci. U.S.A.">
        <title>The genetic regulatory architecture and epigenomic basis for age-related changes in rattlesnake venom.</title>
        <authorList>
            <person name="Hogan M.P."/>
            <person name="Holding M.L."/>
            <person name="Nystrom G.S."/>
            <person name="Colston T.J."/>
            <person name="Bartlett D.A."/>
            <person name="Mason A.J."/>
            <person name="Ellsworth S.A."/>
            <person name="Rautsaw R.M."/>
            <person name="Lawrence K.C."/>
            <person name="Strickland J.L."/>
            <person name="He B."/>
            <person name="Fraser P."/>
            <person name="Margres M.J."/>
            <person name="Gilbert D.M."/>
            <person name="Gibbs H.L."/>
            <person name="Parkinson C.L."/>
            <person name="Rokyta D.R."/>
        </authorList>
    </citation>
    <scope>NUCLEOTIDE SEQUENCE [LARGE SCALE GENOMIC DNA]</scope>
    <source>
        <strain evidence="8">DRR0105</strain>
    </source>
</reference>
<name>A0AAW1BYN2_CROAD</name>
<dbReference type="CDD" id="cd00201">
    <property type="entry name" value="WW"/>
    <property type="match status" value="1"/>
</dbReference>
<evidence type="ECO:0000313" key="8">
    <source>
        <dbReference type="EMBL" id="KAK9407389.1"/>
    </source>
</evidence>
<dbReference type="PROSITE" id="PS50238">
    <property type="entry name" value="RHOGAP"/>
    <property type="match status" value="1"/>
</dbReference>
<dbReference type="InterPro" id="IPR008936">
    <property type="entry name" value="Rho_GTPase_activation_prot"/>
</dbReference>
<dbReference type="InterPro" id="IPR001849">
    <property type="entry name" value="PH_domain"/>
</dbReference>
<dbReference type="Pfam" id="PF00620">
    <property type="entry name" value="RhoGAP"/>
    <property type="match status" value="1"/>
</dbReference>
<evidence type="ECO:0000259" key="6">
    <source>
        <dbReference type="PROSITE" id="PS50020"/>
    </source>
</evidence>
<feature type="domain" description="WW" evidence="6">
    <location>
        <begin position="232"/>
        <end position="266"/>
    </location>
</feature>
<dbReference type="Pfam" id="PF00018">
    <property type="entry name" value="SH3_1"/>
    <property type="match status" value="1"/>
</dbReference>
<dbReference type="Pfam" id="PF00169">
    <property type="entry name" value="PH"/>
    <property type="match status" value="1"/>
</dbReference>
<keyword evidence="9" id="KW-1185">Reference proteome</keyword>
<dbReference type="InterPro" id="IPR036028">
    <property type="entry name" value="SH3-like_dom_sf"/>
</dbReference>
<dbReference type="SMART" id="SM00326">
    <property type="entry name" value="SH3"/>
    <property type="match status" value="1"/>
</dbReference>
<dbReference type="GO" id="GO:0005096">
    <property type="term" value="F:GTPase activator activity"/>
    <property type="evidence" value="ECO:0007669"/>
    <property type="project" value="UniProtKB-KW"/>
</dbReference>
<dbReference type="Gene3D" id="2.20.70.10">
    <property type="match status" value="1"/>
</dbReference>
<keyword evidence="1 3" id="KW-0728">SH3 domain</keyword>
<evidence type="ECO:0000256" key="3">
    <source>
        <dbReference type="PROSITE-ProRule" id="PRU00192"/>
    </source>
</evidence>
<dbReference type="PROSITE" id="PS50020">
    <property type="entry name" value="WW_DOMAIN_2"/>
    <property type="match status" value="1"/>
</dbReference>
<protein>
    <submittedName>
        <fullName evidence="8">Rho GTPase-activating protein 9</fullName>
    </submittedName>
</protein>
<feature type="domain" description="SH3" evidence="4">
    <location>
        <begin position="24"/>
        <end position="90"/>
    </location>
</feature>
<dbReference type="FunFam" id="2.30.29.30:FF:000182">
    <property type="entry name" value="Rho GTPase activating protein 9"/>
    <property type="match status" value="1"/>
</dbReference>
<evidence type="ECO:0000259" key="5">
    <source>
        <dbReference type="PROSITE" id="PS50003"/>
    </source>
</evidence>
<dbReference type="FunFam" id="1.10.555.10:FF:000030">
    <property type="entry name" value="rho GTPase-activating protein 9 isoform X1"/>
    <property type="match status" value="1"/>
</dbReference>
<dbReference type="InterPro" id="IPR000198">
    <property type="entry name" value="RhoGAP_dom"/>
</dbReference>
<dbReference type="SMART" id="SM00456">
    <property type="entry name" value="WW"/>
    <property type="match status" value="1"/>
</dbReference>
<dbReference type="AlphaFoldDB" id="A0AAW1BYN2"/>
<feature type="domain" description="PH" evidence="5">
    <location>
        <begin position="366"/>
        <end position="476"/>
    </location>
</feature>
<dbReference type="GO" id="GO:0005737">
    <property type="term" value="C:cytoplasm"/>
    <property type="evidence" value="ECO:0007669"/>
    <property type="project" value="TreeGrafter"/>
</dbReference>
<evidence type="ECO:0000256" key="1">
    <source>
        <dbReference type="ARBA" id="ARBA00022443"/>
    </source>
</evidence>
<evidence type="ECO:0000259" key="4">
    <source>
        <dbReference type="PROSITE" id="PS50002"/>
    </source>
</evidence>
<dbReference type="Gene3D" id="1.10.555.10">
    <property type="entry name" value="Rho GTPase activation protein"/>
    <property type="match status" value="1"/>
</dbReference>
<evidence type="ECO:0000313" key="9">
    <source>
        <dbReference type="Proteomes" id="UP001474421"/>
    </source>
</evidence>
<proteinExistence type="predicted"/>
<sequence>MFSSRRRFLEEFNRPQSESSLDSAGSVVLQALYDYKYKSEDGRQVIIEEGEIFHLVHKANEDWWQVKRFGQTKQKRPIFVPASYVAEVTCDERASLQQNVFLHPSYHSGKDGGPACFEMSHSLEDLWVQPPPSSSHTDLLSGSICHPHRMWGKLVGGPAPLHTPLNHTAGTGCKYQTVGVSVLPRKLLKASRLEMLDDTPPSLLGKKPPIYYNLEEMKQLPTTPPSPRSPPLQMLESWERHIDSSSLRSYYYKPATGEKSWKPPRRSQEMSLVQIEGNGLSVPADPMPEATLDQMEDRVSGEQPGAQGLHKKLGYTKSLMLPEMRPPKGNHRRNHSQYSCEAWLGEYSAPSSINGSISDNAELLHVVEKCGQLNKTKIAEGGRKLRKSWTSSWLVLARNSLMFYKDPKVTAAWTPSGSRPESSVDLRGARIEWARDLSSKRNVIHFRTVTGNEYLLQSDNEAVSQDWYQAIKGIIHRLDQENPLDEPLLYPLYRSNSAELVDFSWDDEEELGVSKGEVPAAPGSPGRVYKKRVRSKLRRFIAKRPPLRSLQEKGLIRDQVFGCRLEALCQREGGTVPRFVQQCVEAVEERGLDADGIYRVNGNLAIIQKLRFIVDRERAVTSDGRYVFPEQRCQEEKLNLASPQWDDVHVITGALKLFFRELPESLVPYSHIDEFIASVKISDHKEKVSKLTGLIQSLPQPNRDTLRYLLQHLRKVMDHSDTNRMTTQNIGIVFGPTLLRHERDVASLIEDMIYQNQVVEMLLTEFASIFETSAE</sequence>
<dbReference type="GO" id="GO:0007165">
    <property type="term" value="P:signal transduction"/>
    <property type="evidence" value="ECO:0007669"/>
    <property type="project" value="InterPro"/>
</dbReference>
<dbReference type="SMART" id="SM00233">
    <property type="entry name" value="PH"/>
    <property type="match status" value="1"/>
</dbReference>
<dbReference type="InterPro" id="IPR001452">
    <property type="entry name" value="SH3_domain"/>
</dbReference>
<organism evidence="8 9">
    <name type="scientific">Crotalus adamanteus</name>
    <name type="common">Eastern diamondback rattlesnake</name>
    <dbReference type="NCBI Taxonomy" id="8729"/>
    <lineage>
        <taxon>Eukaryota</taxon>
        <taxon>Metazoa</taxon>
        <taxon>Chordata</taxon>
        <taxon>Craniata</taxon>
        <taxon>Vertebrata</taxon>
        <taxon>Euteleostomi</taxon>
        <taxon>Lepidosauria</taxon>
        <taxon>Squamata</taxon>
        <taxon>Bifurcata</taxon>
        <taxon>Unidentata</taxon>
        <taxon>Episquamata</taxon>
        <taxon>Toxicofera</taxon>
        <taxon>Serpentes</taxon>
        <taxon>Colubroidea</taxon>
        <taxon>Viperidae</taxon>
        <taxon>Crotalinae</taxon>
        <taxon>Crotalus</taxon>
    </lineage>
</organism>
<comment type="caution">
    <text evidence="8">The sequence shown here is derived from an EMBL/GenBank/DDBJ whole genome shotgun (WGS) entry which is preliminary data.</text>
</comment>
<dbReference type="SMART" id="SM00324">
    <property type="entry name" value="RhoGAP"/>
    <property type="match status" value="1"/>
</dbReference>
<dbReference type="PROSITE" id="PS50002">
    <property type="entry name" value="SH3"/>
    <property type="match status" value="1"/>
</dbReference>
<dbReference type="PROSITE" id="PS50003">
    <property type="entry name" value="PH_DOMAIN"/>
    <property type="match status" value="1"/>
</dbReference>
<dbReference type="Proteomes" id="UP001474421">
    <property type="component" value="Unassembled WGS sequence"/>
</dbReference>
<dbReference type="SUPFAM" id="SSF50729">
    <property type="entry name" value="PH domain-like"/>
    <property type="match status" value="1"/>
</dbReference>